<organism evidence="1 2">
    <name type="scientific">Methylogaea oryzae</name>
    <dbReference type="NCBI Taxonomy" id="1295382"/>
    <lineage>
        <taxon>Bacteria</taxon>
        <taxon>Pseudomonadati</taxon>
        <taxon>Pseudomonadota</taxon>
        <taxon>Gammaproteobacteria</taxon>
        <taxon>Methylococcales</taxon>
        <taxon>Methylococcaceae</taxon>
        <taxon>Methylogaea</taxon>
    </lineage>
</organism>
<dbReference type="AlphaFoldDB" id="A0A8D5AKN4"/>
<dbReference type="KEGG" id="moz:MoryE10_19170"/>
<dbReference type="RefSeq" id="WP_221046911.1">
    <property type="nucleotide sequence ID" value="NZ_AP019782.1"/>
</dbReference>
<name>A0A8D5AKN4_9GAMM</name>
<dbReference type="EMBL" id="AP019782">
    <property type="protein sequence ID" value="BBL71311.1"/>
    <property type="molecule type" value="Genomic_DNA"/>
</dbReference>
<dbReference type="Proteomes" id="UP000824988">
    <property type="component" value="Chromosome"/>
</dbReference>
<proteinExistence type="predicted"/>
<evidence type="ECO:0008006" key="3">
    <source>
        <dbReference type="Google" id="ProtNLM"/>
    </source>
</evidence>
<keyword evidence="2" id="KW-1185">Reference proteome</keyword>
<gene>
    <name evidence="1" type="ORF">MoryE10_19170</name>
</gene>
<accession>A0A8D5AKN4</accession>
<sequence length="451" mass="51217">MDTATMPCCYPSNGVDEILYAMAELQCVGWMGLVLELRESLDAEVLAAATRLLVDAEPLLGCRLDASGKKPVWRRRDDLDSLEHCRLVRTENPTLAAERQSLLHYDPAGDPLLRLFVFRPDRGADVLLLQVSHAVADAMGAYQLVEQLASIYTRLLSEPDYRPARREGYDWNFPFYDGFSWRDKLRLWSRALAYPFAMALAERKPSRGLRADPSCVFERNSRARPAIVRLRLEKDEAKRLKQAAFRGKYWISDVFMAAFLRAFAAWLPGDFPPQARHRAGSVVNLRRLLPKEWWIPVCNLVYRHVLDIGPRIDEDFSATLAKVVQQNQPLQDPTFVLRDRPLAFALLNLASFENKRRSLRKGIAAGCARGTPPTLSNLGLLDHRTLGFGSTEVEDLYVHGHPTPLPGFLPVMTGFRDTYTLTLAFYDSELPTARVEELLARFREELRQFAG</sequence>
<reference evidence="1" key="1">
    <citation type="submission" date="2019-06" db="EMBL/GenBank/DDBJ databases">
        <title>Complete genome sequence of Methylogaea oryzae strain JCM16910.</title>
        <authorList>
            <person name="Asakawa S."/>
        </authorList>
    </citation>
    <scope>NUCLEOTIDE SEQUENCE</scope>
    <source>
        <strain evidence="1">E10</strain>
    </source>
</reference>
<evidence type="ECO:0000313" key="1">
    <source>
        <dbReference type="EMBL" id="BBL71311.1"/>
    </source>
</evidence>
<protein>
    <recommendedName>
        <fullName evidence="3">Condensation domain-containing protein</fullName>
    </recommendedName>
</protein>
<evidence type="ECO:0000313" key="2">
    <source>
        <dbReference type="Proteomes" id="UP000824988"/>
    </source>
</evidence>